<keyword evidence="2" id="KW-0229">DNA integration</keyword>
<keyword evidence="3 5" id="KW-0238">DNA-binding</keyword>
<dbReference type="OrthoDB" id="7222937at2"/>
<dbReference type="InterPro" id="IPR013762">
    <property type="entry name" value="Integrase-like_cat_sf"/>
</dbReference>
<dbReference type="SUPFAM" id="SSF56349">
    <property type="entry name" value="DNA breaking-rejoining enzymes"/>
    <property type="match status" value="1"/>
</dbReference>
<dbReference type="InterPro" id="IPR002104">
    <property type="entry name" value="Integrase_catalytic"/>
</dbReference>
<organism evidence="8 9">
    <name type="scientific">Shimia isoporae</name>
    <dbReference type="NCBI Taxonomy" id="647720"/>
    <lineage>
        <taxon>Bacteria</taxon>
        <taxon>Pseudomonadati</taxon>
        <taxon>Pseudomonadota</taxon>
        <taxon>Alphaproteobacteria</taxon>
        <taxon>Rhodobacterales</taxon>
        <taxon>Roseobacteraceae</taxon>
    </lineage>
</organism>
<dbReference type="InterPro" id="IPR050090">
    <property type="entry name" value="Tyrosine_recombinase_XerCD"/>
</dbReference>
<evidence type="ECO:0000256" key="1">
    <source>
        <dbReference type="ARBA" id="ARBA00008857"/>
    </source>
</evidence>
<evidence type="ECO:0000256" key="4">
    <source>
        <dbReference type="ARBA" id="ARBA00023172"/>
    </source>
</evidence>
<dbReference type="PROSITE" id="PS51898">
    <property type="entry name" value="TYR_RECOMBINASE"/>
    <property type="match status" value="1"/>
</dbReference>
<comment type="caution">
    <text evidence="8">The sequence shown here is derived from an EMBL/GenBank/DDBJ whole genome shotgun (WGS) entry which is preliminary data.</text>
</comment>
<dbReference type="InterPro" id="IPR011010">
    <property type="entry name" value="DNA_brk_join_enz"/>
</dbReference>
<sequence length="530" mass="60377">MKLSSYLSRSRHGVFYFRWPLPSEKGKPRRTLRLSLRTRCPDRAGVLARHLASCGQITRDNKALARLRQDQIREMVAAYFQAQLERYIEWMDNHGLSPNALEDVRSEMLDHETYLDPPSDDPQWLPIAPFKSKMGISTQDWEDSSPRIGIELRRGRRDMLRAILEAAERLENYEYSGGKAATPQPSMQALPTSSALGVAVDEFIQEHSRQWAEKTTGQNRAYLNILVEYFGADRLLSTITKQDANAVKRVLQELPSSRNTKPALKEFSLLEVVKIPGQRKIAPKTINSHIQMFKSFFDWAERHGHAPHSLFDGMKVAKAKNSETERKPFTPRQAELIFKELTENPSGLVRKDSHKWGMLLGMFTGARLNEICQLDVADVQQDGSTWFLNITDEGDDNKRLKSKAGRRKVPLHSELIRLGFLDFVESRKSGPRLFPDYSYSSNGGYGRNLGRWCNESFLPKLQIKEPGLVFHSLRHTLVTRLGQANVPEPIIQCIVGHARSGVTQEVYLREGYTLLQLKEAVDWFEVSSGG</sequence>
<name>A0A4R1N0T6_9RHOB</name>
<gene>
    <name evidence="8" type="ORF">BXY66_3971</name>
</gene>
<evidence type="ECO:0000256" key="3">
    <source>
        <dbReference type="ARBA" id="ARBA00023125"/>
    </source>
</evidence>
<dbReference type="Pfam" id="PF00589">
    <property type="entry name" value="Phage_integrase"/>
    <property type="match status" value="1"/>
</dbReference>
<dbReference type="PANTHER" id="PTHR30349">
    <property type="entry name" value="PHAGE INTEGRASE-RELATED"/>
    <property type="match status" value="1"/>
</dbReference>
<evidence type="ECO:0000313" key="8">
    <source>
        <dbReference type="EMBL" id="TCK99466.1"/>
    </source>
</evidence>
<feature type="domain" description="Core-binding (CB)" evidence="7">
    <location>
        <begin position="194"/>
        <end position="301"/>
    </location>
</feature>
<dbReference type="AlphaFoldDB" id="A0A4R1N0T6"/>
<dbReference type="GO" id="GO:0003677">
    <property type="term" value="F:DNA binding"/>
    <property type="evidence" value="ECO:0007669"/>
    <property type="project" value="UniProtKB-UniRule"/>
</dbReference>
<keyword evidence="4" id="KW-0233">DNA recombination</keyword>
<dbReference type="GO" id="GO:0006310">
    <property type="term" value="P:DNA recombination"/>
    <property type="evidence" value="ECO:0007669"/>
    <property type="project" value="UniProtKB-KW"/>
</dbReference>
<evidence type="ECO:0000256" key="5">
    <source>
        <dbReference type="PROSITE-ProRule" id="PRU01248"/>
    </source>
</evidence>
<keyword evidence="9" id="KW-1185">Reference proteome</keyword>
<dbReference type="EMBL" id="SMGR01000005">
    <property type="protein sequence ID" value="TCK99466.1"/>
    <property type="molecule type" value="Genomic_DNA"/>
</dbReference>
<evidence type="ECO:0000259" key="6">
    <source>
        <dbReference type="PROSITE" id="PS51898"/>
    </source>
</evidence>
<evidence type="ECO:0000313" key="9">
    <source>
        <dbReference type="Proteomes" id="UP000295673"/>
    </source>
</evidence>
<accession>A0A4R1N0T6</accession>
<dbReference type="Proteomes" id="UP000295673">
    <property type="component" value="Unassembled WGS sequence"/>
</dbReference>
<dbReference type="Gene3D" id="1.10.150.130">
    <property type="match status" value="1"/>
</dbReference>
<reference evidence="8 9" key="1">
    <citation type="submission" date="2019-03" db="EMBL/GenBank/DDBJ databases">
        <title>Genomic Encyclopedia of Archaeal and Bacterial Type Strains, Phase II (KMG-II): from individual species to whole genera.</title>
        <authorList>
            <person name="Goeker M."/>
        </authorList>
    </citation>
    <scope>NUCLEOTIDE SEQUENCE [LARGE SCALE GENOMIC DNA]</scope>
    <source>
        <strain evidence="8 9">DSM 26433</strain>
    </source>
</reference>
<dbReference type="GO" id="GO:0015074">
    <property type="term" value="P:DNA integration"/>
    <property type="evidence" value="ECO:0007669"/>
    <property type="project" value="UniProtKB-KW"/>
</dbReference>
<feature type="domain" description="Tyr recombinase" evidence="6">
    <location>
        <begin position="324"/>
        <end position="522"/>
    </location>
</feature>
<proteinExistence type="inferred from homology"/>
<dbReference type="CDD" id="cd01184">
    <property type="entry name" value="INT_C_like_1"/>
    <property type="match status" value="1"/>
</dbReference>
<dbReference type="InterPro" id="IPR010998">
    <property type="entry name" value="Integrase_recombinase_N"/>
</dbReference>
<dbReference type="PROSITE" id="PS51900">
    <property type="entry name" value="CB"/>
    <property type="match status" value="1"/>
</dbReference>
<dbReference type="Gene3D" id="1.10.443.10">
    <property type="entry name" value="Intergrase catalytic core"/>
    <property type="match status" value="1"/>
</dbReference>
<dbReference type="PANTHER" id="PTHR30349:SF41">
    <property type="entry name" value="INTEGRASE_RECOMBINASE PROTEIN MJ0367-RELATED"/>
    <property type="match status" value="1"/>
</dbReference>
<dbReference type="InterPro" id="IPR044068">
    <property type="entry name" value="CB"/>
</dbReference>
<evidence type="ECO:0000256" key="2">
    <source>
        <dbReference type="ARBA" id="ARBA00022908"/>
    </source>
</evidence>
<evidence type="ECO:0000259" key="7">
    <source>
        <dbReference type="PROSITE" id="PS51900"/>
    </source>
</evidence>
<protein>
    <submittedName>
        <fullName evidence="8">Site-specific recombinase XerD</fullName>
    </submittedName>
</protein>
<comment type="similarity">
    <text evidence="1">Belongs to the 'phage' integrase family.</text>
</comment>